<evidence type="ECO:0000313" key="2">
    <source>
        <dbReference type="Proteomes" id="UP000054217"/>
    </source>
</evidence>
<accession>A0A0C3P6S6</accession>
<keyword evidence="2" id="KW-1185">Reference proteome</keyword>
<protein>
    <submittedName>
        <fullName evidence="1">Uncharacterized protein</fullName>
    </submittedName>
</protein>
<dbReference type="HOGENOM" id="CLU_2758792_0_0_1"/>
<sequence length="70" mass="7737">MIATVSTLRFRPETRSTASTLEILVLVMVPKRSTPEVQRRVHAELDGIIGKGVSDFRRRATITVLAACTL</sequence>
<dbReference type="InParanoid" id="A0A0C3P6S6"/>
<dbReference type="OrthoDB" id="2789670at2759"/>
<name>A0A0C3P6S6_PISTI</name>
<organism evidence="1 2">
    <name type="scientific">Pisolithus tinctorius Marx 270</name>
    <dbReference type="NCBI Taxonomy" id="870435"/>
    <lineage>
        <taxon>Eukaryota</taxon>
        <taxon>Fungi</taxon>
        <taxon>Dikarya</taxon>
        <taxon>Basidiomycota</taxon>
        <taxon>Agaricomycotina</taxon>
        <taxon>Agaricomycetes</taxon>
        <taxon>Agaricomycetidae</taxon>
        <taxon>Boletales</taxon>
        <taxon>Sclerodermatineae</taxon>
        <taxon>Pisolithaceae</taxon>
        <taxon>Pisolithus</taxon>
    </lineage>
</organism>
<dbReference type="EMBL" id="KN831955">
    <property type="protein sequence ID" value="KIO09040.1"/>
    <property type="molecule type" value="Genomic_DNA"/>
</dbReference>
<proteinExistence type="predicted"/>
<dbReference type="Proteomes" id="UP000054217">
    <property type="component" value="Unassembled WGS sequence"/>
</dbReference>
<dbReference type="AlphaFoldDB" id="A0A0C3P6S6"/>
<reference evidence="2" key="2">
    <citation type="submission" date="2015-01" db="EMBL/GenBank/DDBJ databases">
        <title>Evolutionary Origins and Diversification of the Mycorrhizal Mutualists.</title>
        <authorList>
            <consortium name="DOE Joint Genome Institute"/>
            <consortium name="Mycorrhizal Genomics Consortium"/>
            <person name="Kohler A."/>
            <person name="Kuo A."/>
            <person name="Nagy L.G."/>
            <person name="Floudas D."/>
            <person name="Copeland A."/>
            <person name="Barry K.W."/>
            <person name="Cichocki N."/>
            <person name="Veneault-Fourrey C."/>
            <person name="LaButti K."/>
            <person name="Lindquist E.A."/>
            <person name="Lipzen A."/>
            <person name="Lundell T."/>
            <person name="Morin E."/>
            <person name="Murat C."/>
            <person name="Riley R."/>
            <person name="Ohm R."/>
            <person name="Sun H."/>
            <person name="Tunlid A."/>
            <person name="Henrissat B."/>
            <person name="Grigoriev I.V."/>
            <person name="Hibbett D.S."/>
            <person name="Martin F."/>
        </authorList>
    </citation>
    <scope>NUCLEOTIDE SEQUENCE [LARGE SCALE GENOMIC DNA]</scope>
    <source>
        <strain evidence="2">Marx 270</strain>
    </source>
</reference>
<reference evidence="1 2" key="1">
    <citation type="submission" date="2014-04" db="EMBL/GenBank/DDBJ databases">
        <authorList>
            <consortium name="DOE Joint Genome Institute"/>
            <person name="Kuo A."/>
            <person name="Kohler A."/>
            <person name="Costa M.D."/>
            <person name="Nagy L.G."/>
            <person name="Floudas D."/>
            <person name="Copeland A."/>
            <person name="Barry K.W."/>
            <person name="Cichocki N."/>
            <person name="Veneault-Fourrey C."/>
            <person name="LaButti K."/>
            <person name="Lindquist E.A."/>
            <person name="Lipzen A."/>
            <person name="Lundell T."/>
            <person name="Morin E."/>
            <person name="Murat C."/>
            <person name="Sun H."/>
            <person name="Tunlid A."/>
            <person name="Henrissat B."/>
            <person name="Grigoriev I.V."/>
            <person name="Hibbett D.S."/>
            <person name="Martin F."/>
            <person name="Nordberg H.P."/>
            <person name="Cantor M.N."/>
            <person name="Hua S.X."/>
        </authorList>
    </citation>
    <scope>NUCLEOTIDE SEQUENCE [LARGE SCALE GENOMIC DNA]</scope>
    <source>
        <strain evidence="1 2">Marx 270</strain>
    </source>
</reference>
<evidence type="ECO:0000313" key="1">
    <source>
        <dbReference type="EMBL" id="KIO09040.1"/>
    </source>
</evidence>
<gene>
    <name evidence="1" type="ORF">M404DRAFT_305796</name>
</gene>